<evidence type="ECO:0000259" key="1">
    <source>
        <dbReference type="Pfam" id="PF22526"/>
    </source>
</evidence>
<accession>A0A645IG92</accession>
<organism evidence="2">
    <name type="scientific">bioreactor metagenome</name>
    <dbReference type="NCBI Taxonomy" id="1076179"/>
    <lineage>
        <taxon>unclassified sequences</taxon>
        <taxon>metagenomes</taxon>
        <taxon>ecological metagenomes</taxon>
    </lineage>
</organism>
<gene>
    <name evidence="2" type="ORF">SDC9_197954</name>
</gene>
<sequence length="105" mass="11861">MSYIALVPKELERLGLKLAVVYVHQENAIEFWLAARNRTLQDTFREKLRGKVMEPYTLVEKGKGIDAIVSTTFDGGLSFDNQSSLIARLCDTIQAMLSDLNELLQ</sequence>
<dbReference type="InterPro" id="IPR054269">
    <property type="entry name" value="DUF7000"/>
</dbReference>
<name>A0A645IG92_9ZZZZ</name>
<reference evidence="2" key="1">
    <citation type="submission" date="2019-08" db="EMBL/GenBank/DDBJ databases">
        <authorList>
            <person name="Kucharzyk K."/>
            <person name="Murdoch R.W."/>
            <person name="Higgins S."/>
            <person name="Loffler F."/>
        </authorList>
    </citation>
    <scope>NUCLEOTIDE SEQUENCE</scope>
</reference>
<proteinExistence type="predicted"/>
<dbReference type="AlphaFoldDB" id="A0A645IG92"/>
<protein>
    <recommendedName>
        <fullName evidence="1">DUF7000 domain-containing protein</fullName>
    </recommendedName>
</protein>
<comment type="caution">
    <text evidence="2">The sequence shown here is derived from an EMBL/GenBank/DDBJ whole genome shotgun (WGS) entry which is preliminary data.</text>
</comment>
<feature type="domain" description="DUF7000" evidence="1">
    <location>
        <begin position="1"/>
        <end position="104"/>
    </location>
</feature>
<dbReference type="EMBL" id="VSSQ01114412">
    <property type="protein sequence ID" value="MPN50328.1"/>
    <property type="molecule type" value="Genomic_DNA"/>
</dbReference>
<dbReference type="Pfam" id="PF22526">
    <property type="entry name" value="DUF7000"/>
    <property type="match status" value="1"/>
</dbReference>
<evidence type="ECO:0000313" key="2">
    <source>
        <dbReference type="EMBL" id="MPN50328.1"/>
    </source>
</evidence>